<dbReference type="GO" id="GO:0006865">
    <property type="term" value="P:amino acid transport"/>
    <property type="evidence" value="ECO:0007669"/>
    <property type="project" value="TreeGrafter"/>
</dbReference>
<feature type="domain" description="Solute-binding protein family 3/N-terminal" evidence="5">
    <location>
        <begin position="46"/>
        <end position="268"/>
    </location>
</feature>
<protein>
    <submittedName>
        <fullName evidence="6">ABC transporter substrate-binding protein</fullName>
    </submittedName>
</protein>
<dbReference type="GO" id="GO:0005576">
    <property type="term" value="C:extracellular region"/>
    <property type="evidence" value="ECO:0007669"/>
    <property type="project" value="TreeGrafter"/>
</dbReference>
<dbReference type="GO" id="GO:0030288">
    <property type="term" value="C:outer membrane-bounded periplasmic space"/>
    <property type="evidence" value="ECO:0007669"/>
    <property type="project" value="TreeGrafter"/>
</dbReference>
<dbReference type="InterPro" id="IPR018313">
    <property type="entry name" value="SBP_3_CS"/>
</dbReference>
<keyword evidence="3" id="KW-0732">Signal</keyword>
<proteinExistence type="inferred from homology"/>
<keyword evidence="2" id="KW-0813">Transport</keyword>
<dbReference type="AlphaFoldDB" id="A0A2A2TNV0"/>
<comment type="similarity">
    <text evidence="1 4">Belongs to the bacterial solute-binding protein 3 family.</text>
</comment>
<accession>A0A2A2TNV0</accession>
<evidence type="ECO:0000313" key="6">
    <source>
        <dbReference type="EMBL" id="PAX60105.1"/>
    </source>
</evidence>
<evidence type="ECO:0000256" key="4">
    <source>
        <dbReference type="RuleBase" id="RU003744"/>
    </source>
</evidence>
<dbReference type="Proteomes" id="UP000218238">
    <property type="component" value="Unassembled WGS sequence"/>
</dbReference>
<name>A0A2A2TNV0_9CYAN</name>
<dbReference type="PANTHER" id="PTHR30085">
    <property type="entry name" value="AMINO ACID ABC TRANSPORTER PERMEASE"/>
    <property type="match status" value="1"/>
</dbReference>
<dbReference type="SMART" id="SM00062">
    <property type="entry name" value="PBPb"/>
    <property type="match status" value="1"/>
</dbReference>
<dbReference type="PANTHER" id="PTHR30085:SF6">
    <property type="entry name" value="ABC TRANSPORTER GLUTAMINE-BINDING PROTEIN GLNH"/>
    <property type="match status" value="1"/>
</dbReference>
<keyword evidence="7" id="KW-1185">Reference proteome</keyword>
<dbReference type="Gene3D" id="3.40.190.10">
    <property type="entry name" value="Periplasmic binding protein-like II"/>
    <property type="match status" value="2"/>
</dbReference>
<evidence type="ECO:0000256" key="1">
    <source>
        <dbReference type="ARBA" id="ARBA00010333"/>
    </source>
</evidence>
<reference evidence="6 7" key="1">
    <citation type="submission" date="2017-08" db="EMBL/GenBank/DDBJ databases">
        <title>Draft genome sequence of filamentous cyanobacterium Calothrix elsteri CCALA 953.</title>
        <authorList>
            <person name="Gagunashvili A.N."/>
            <person name="Elster J."/>
            <person name="Andresson O.S."/>
        </authorList>
    </citation>
    <scope>NUCLEOTIDE SEQUENCE [LARGE SCALE GENOMIC DNA]</scope>
    <source>
        <strain evidence="6 7">CCALA 953</strain>
    </source>
</reference>
<dbReference type="Pfam" id="PF00497">
    <property type="entry name" value="SBP_bac_3"/>
    <property type="match status" value="1"/>
</dbReference>
<organism evidence="6 7">
    <name type="scientific">Brunnivagina elsteri CCALA 953</name>
    <dbReference type="NCBI Taxonomy" id="987040"/>
    <lineage>
        <taxon>Bacteria</taxon>
        <taxon>Bacillati</taxon>
        <taxon>Cyanobacteriota</taxon>
        <taxon>Cyanophyceae</taxon>
        <taxon>Nostocales</taxon>
        <taxon>Calotrichaceae</taxon>
        <taxon>Brunnivagina</taxon>
    </lineage>
</organism>
<evidence type="ECO:0000259" key="5">
    <source>
        <dbReference type="SMART" id="SM00062"/>
    </source>
</evidence>
<evidence type="ECO:0000256" key="3">
    <source>
        <dbReference type="ARBA" id="ARBA00022729"/>
    </source>
</evidence>
<evidence type="ECO:0000256" key="2">
    <source>
        <dbReference type="ARBA" id="ARBA00022448"/>
    </source>
</evidence>
<dbReference type="RefSeq" id="WP_095720373.1">
    <property type="nucleotide sequence ID" value="NZ_NTFS01000022.1"/>
</dbReference>
<dbReference type="InterPro" id="IPR001638">
    <property type="entry name" value="Solute-binding_3/MltF_N"/>
</dbReference>
<comment type="caution">
    <text evidence="6">The sequence shown here is derived from an EMBL/GenBank/DDBJ whole genome shotgun (WGS) entry which is preliminary data.</text>
</comment>
<dbReference type="SUPFAM" id="SSF53850">
    <property type="entry name" value="Periplasmic binding protein-like II"/>
    <property type="match status" value="1"/>
</dbReference>
<evidence type="ECO:0000313" key="7">
    <source>
        <dbReference type="Proteomes" id="UP000218238"/>
    </source>
</evidence>
<dbReference type="OrthoDB" id="457005at2"/>
<dbReference type="InterPro" id="IPR051455">
    <property type="entry name" value="Bact_solute-bind_prot3"/>
</dbReference>
<sequence>MDLFGWCRKFLLIFAFCLLFCSFSIFPTFTLPANASKLSEIQQRGYIKIAVKDNLPPLGFHDAKGNLQGLEIDIAQRLAQDLLGKPKAFKLIPVQNRDRISQVLDNKVDILIARFTATESRSRLLNFSIPYYLDSALLITKNTSLQRLSDFKQRKIGVLRGSDTIARIKYFIPNSELVGVDSYKQGQNLLETGNIAAFAADGSLLSGWVRQNPQYKLLDIKLSTEPLCVVIAKGLQNDKLRRTVDSAIANYLETGWLQERIKYWGLPPSRLLDATVRK</sequence>
<dbReference type="PROSITE" id="PS01039">
    <property type="entry name" value="SBP_BACTERIAL_3"/>
    <property type="match status" value="1"/>
</dbReference>
<gene>
    <name evidence="6" type="ORF">CK510_03510</name>
</gene>
<dbReference type="EMBL" id="NTFS01000022">
    <property type="protein sequence ID" value="PAX60105.1"/>
    <property type="molecule type" value="Genomic_DNA"/>
</dbReference>